<feature type="compositionally biased region" description="Basic and acidic residues" evidence="1">
    <location>
        <begin position="50"/>
        <end position="68"/>
    </location>
</feature>
<protein>
    <submittedName>
        <fullName evidence="2">Uncharacterized protein</fullName>
    </submittedName>
</protein>
<dbReference type="Proteomes" id="UP000655287">
    <property type="component" value="Unassembled WGS sequence"/>
</dbReference>
<gene>
    <name evidence="2" type="ORF">Sru01_50060</name>
</gene>
<reference evidence="2" key="1">
    <citation type="submission" date="2021-01" db="EMBL/GenBank/DDBJ databases">
        <title>Whole genome shotgun sequence of Sphaerisporangium rufum NBRC 109079.</title>
        <authorList>
            <person name="Komaki H."/>
            <person name="Tamura T."/>
        </authorList>
    </citation>
    <scope>NUCLEOTIDE SEQUENCE</scope>
    <source>
        <strain evidence="2">NBRC 109079</strain>
    </source>
</reference>
<name>A0A919V1S0_9ACTN</name>
<feature type="compositionally biased region" description="Basic and acidic residues" evidence="1">
    <location>
        <begin position="16"/>
        <end position="27"/>
    </location>
</feature>
<keyword evidence="3" id="KW-1185">Reference proteome</keyword>
<dbReference type="RefSeq" id="WP_203990283.1">
    <property type="nucleotide sequence ID" value="NZ_BOOU01000067.1"/>
</dbReference>
<proteinExistence type="predicted"/>
<dbReference type="EMBL" id="BOOU01000067">
    <property type="protein sequence ID" value="GII80024.1"/>
    <property type="molecule type" value="Genomic_DNA"/>
</dbReference>
<evidence type="ECO:0000313" key="2">
    <source>
        <dbReference type="EMBL" id="GII80024.1"/>
    </source>
</evidence>
<evidence type="ECO:0000256" key="1">
    <source>
        <dbReference type="SAM" id="MobiDB-lite"/>
    </source>
</evidence>
<comment type="caution">
    <text evidence="2">The sequence shown here is derived from an EMBL/GenBank/DDBJ whole genome shotgun (WGS) entry which is preliminary data.</text>
</comment>
<accession>A0A919V1S0</accession>
<organism evidence="2 3">
    <name type="scientific">Sphaerisporangium rufum</name>
    <dbReference type="NCBI Taxonomy" id="1381558"/>
    <lineage>
        <taxon>Bacteria</taxon>
        <taxon>Bacillati</taxon>
        <taxon>Actinomycetota</taxon>
        <taxon>Actinomycetes</taxon>
        <taxon>Streptosporangiales</taxon>
        <taxon>Streptosporangiaceae</taxon>
        <taxon>Sphaerisporangium</taxon>
    </lineage>
</organism>
<dbReference type="AlphaFoldDB" id="A0A919V1S0"/>
<evidence type="ECO:0000313" key="3">
    <source>
        <dbReference type="Proteomes" id="UP000655287"/>
    </source>
</evidence>
<sequence>MAPTGPRSDDENVPLADRRTAQEREAAGEDDFAAEFEPSHTDPANQPEDDPGRRAYGESEGYDRPTSA</sequence>
<feature type="region of interest" description="Disordered" evidence="1">
    <location>
        <begin position="1"/>
        <end position="68"/>
    </location>
</feature>